<dbReference type="InterPro" id="IPR049083">
    <property type="entry name" value="TACO1_YebC_N"/>
</dbReference>
<evidence type="ECO:0000256" key="6">
    <source>
        <dbReference type="ARBA" id="ARBA00023159"/>
    </source>
</evidence>
<evidence type="ECO:0000256" key="1">
    <source>
        <dbReference type="ARBA" id="ARBA00004173"/>
    </source>
</evidence>
<dbReference type="Proteomes" id="UP000694399">
    <property type="component" value="Chromosome E2"/>
</dbReference>
<name>A0A8C8XXH8_PANLE</name>
<dbReference type="InterPro" id="IPR002876">
    <property type="entry name" value="Transcrip_reg_TACO1-like"/>
</dbReference>
<comment type="subcellular location">
    <subcellularLocation>
        <location evidence="1">Mitochondrion</location>
    </subcellularLocation>
</comment>
<dbReference type="PANTHER" id="PTHR12532:SF0">
    <property type="entry name" value="TRANSLATIONAL ACTIVATOR OF CYTOCHROME C OXIDASE 1"/>
    <property type="match status" value="1"/>
</dbReference>
<sequence>MEGTHSRLPRGWCRVLRVTASPAWPGSPVKGGGSRRRGTCLFLWRTPRADRGRCSLAALADLGPGSEPMASWAAVSLSRVPARCLWAQGPGVRAALPSTLAASQPDPTGCNPAPGRTLHLSAAVPAGHNKWSKVRHIKGPKDAERSRIFSKLCLSIRLAVKEGGPNPELNSSLANILEVCRSKHMPKSTIDASLKMGKTKDVYLLYEGRGPGGSSLLIEALSNSGSKCHSDIRHILNKNGGMMADGARHSFDKKGVIVVGVEDREKKAVNLERALEMAIEAGAEDVKETEDEEEKNIFKFICDASSLHQVRKKLDSLGLCSVSCSLEFIPNTKVRLADPDLEQAALLIQALGNHEDVIQVYDNIE</sequence>
<keyword evidence="4" id="KW-0175">Coiled coil</keyword>
<proteinExistence type="inferred from homology"/>
<dbReference type="SUPFAM" id="SSF75625">
    <property type="entry name" value="YebC-like"/>
    <property type="match status" value="1"/>
</dbReference>
<dbReference type="InterPro" id="IPR017856">
    <property type="entry name" value="Integrase-like_N"/>
</dbReference>
<dbReference type="AlphaFoldDB" id="A0A8C8XXH8"/>
<dbReference type="FunFam" id="3.30.70.980:FF:000008">
    <property type="entry name" value="Translational activator of cytochrome c oxidase 1"/>
    <property type="match status" value="1"/>
</dbReference>
<dbReference type="Gene3D" id="1.10.10.200">
    <property type="match status" value="1"/>
</dbReference>
<keyword evidence="6" id="KW-0010">Activator</keyword>
<reference evidence="12" key="2">
    <citation type="submission" date="2025-08" db="UniProtKB">
        <authorList>
            <consortium name="Ensembl"/>
        </authorList>
    </citation>
    <scope>IDENTIFICATION</scope>
</reference>
<dbReference type="GeneTree" id="ENSGT00390000012820"/>
<dbReference type="OMA" id="NFDIPDE"/>
<dbReference type="FunFam" id="1.10.10.200:FF:000002">
    <property type="entry name" value="Probable transcriptional regulatory protein CLM62_37755"/>
    <property type="match status" value="1"/>
</dbReference>
<dbReference type="GO" id="GO:0061743">
    <property type="term" value="P:motor learning"/>
    <property type="evidence" value="ECO:0007669"/>
    <property type="project" value="Ensembl"/>
</dbReference>
<evidence type="ECO:0000256" key="5">
    <source>
        <dbReference type="ARBA" id="ARBA00023128"/>
    </source>
</evidence>
<evidence type="ECO:0000259" key="11">
    <source>
        <dbReference type="Pfam" id="PF20772"/>
    </source>
</evidence>
<dbReference type="InterPro" id="IPR048300">
    <property type="entry name" value="TACO1_YebC-like_2nd/3rd_dom"/>
</dbReference>
<organism evidence="12 13">
    <name type="scientific">Panthera leo</name>
    <name type="common">Lion</name>
    <dbReference type="NCBI Taxonomy" id="9689"/>
    <lineage>
        <taxon>Eukaryota</taxon>
        <taxon>Metazoa</taxon>
        <taxon>Chordata</taxon>
        <taxon>Craniata</taxon>
        <taxon>Vertebrata</taxon>
        <taxon>Euteleostomi</taxon>
        <taxon>Mammalia</taxon>
        <taxon>Eutheria</taxon>
        <taxon>Laurasiatheria</taxon>
        <taxon>Carnivora</taxon>
        <taxon>Feliformia</taxon>
        <taxon>Felidae</taxon>
        <taxon>Pantherinae</taxon>
        <taxon>Panthera</taxon>
    </lineage>
</organism>
<evidence type="ECO:0000313" key="12">
    <source>
        <dbReference type="Ensembl" id="ENSPLOP00000023964.1"/>
    </source>
</evidence>
<reference evidence="12" key="3">
    <citation type="submission" date="2025-09" db="UniProtKB">
        <authorList>
            <consortium name="Ensembl"/>
        </authorList>
    </citation>
    <scope>IDENTIFICATION</scope>
</reference>
<dbReference type="Gene3D" id="3.30.70.980">
    <property type="match status" value="2"/>
</dbReference>
<keyword evidence="3" id="KW-0810">Translation regulation</keyword>
<dbReference type="GO" id="GO:0070129">
    <property type="term" value="P:regulation of mitochondrial translation"/>
    <property type="evidence" value="ECO:0007669"/>
    <property type="project" value="Ensembl"/>
</dbReference>
<evidence type="ECO:0000256" key="3">
    <source>
        <dbReference type="ARBA" id="ARBA00022845"/>
    </source>
</evidence>
<accession>A0A8C8XXH8</accession>
<keyword evidence="13" id="KW-1185">Reference proteome</keyword>
<dbReference type="PANTHER" id="PTHR12532">
    <property type="entry name" value="TRANSLATIONAL ACTIVATOR OF CYTOCHROME C OXIDASE 1"/>
    <property type="match status" value="1"/>
</dbReference>
<keyword evidence="5" id="KW-0496">Mitochondrion</keyword>
<evidence type="ECO:0000256" key="4">
    <source>
        <dbReference type="ARBA" id="ARBA00023054"/>
    </source>
</evidence>
<gene>
    <name evidence="12" type="primary">TACO1</name>
    <name evidence="12" type="synonym">LOC122207188</name>
</gene>
<protein>
    <recommendedName>
        <fullName evidence="8">Translational activator of cytochrome c oxidase 1</fullName>
    </recommendedName>
    <alternativeName>
        <fullName evidence="9">Coiled-coil domain-containing protein 44</fullName>
    </alternativeName>
</protein>
<dbReference type="Pfam" id="PF20772">
    <property type="entry name" value="TACO1_YebC_N"/>
    <property type="match status" value="1"/>
</dbReference>
<evidence type="ECO:0000256" key="8">
    <source>
        <dbReference type="ARBA" id="ARBA00073666"/>
    </source>
</evidence>
<dbReference type="InterPro" id="IPR029072">
    <property type="entry name" value="YebC-like"/>
</dbReference>
<comment type="function">
    <text evidence="7">Acts as a translational activator of mitochondrially-encoded cytochrome c oxidase 1.</text>
</comment>
<dbReference type="Ensembl" id="ENSPLOT00000026470.1">
    <property type="protein sequence ID" value="ENSPLOP00000023964.1"/>
    <property type="gene ID" value="ENSPLOG00000017594.1"/>
</dbReference>
<dbReference type="Pfam" id="PF01709">
    <property type="entry name" value="Transcrip_reg"/>
    <property type="match status" value="1"/>
</dbReference>
<dbReference type="GO" id="GO:0005739">
    <property type="term" value="C:mitochondrion"/>
    <property type="evidence" value="ECO:0007669"/>
    <property type="project" value="UniProtKB-SubCell"/>
</dbReference>
<comment type="similarity">
    <text evidence="2">Belongs to the TACO1 family.</text>
</comment>
<feature type="domain" description="TACO1/YebC-like N-terminal" evidence="11">
    <location>
        <begin position="129"/>
        <end position="199"/>
    </location>
</feature>
<feature type="domain" description="TACO1/YebC-like second and third" evidence="10">
    <location>
        <begin position="205"/>
        <end position="364"/>
    </location>
</feature>
<dbReference type="GO" id="GO:0097177">
    <property type="term" value="F:mitochondrial ribosome binding"/>
    <property type="evidence" value="ECO:0007669"/>
    <property type="project" value="Ensembl"/>
</dbReference>
<evidence type="ECO:0000256" key="9">
    <source>
        <dbReference type="ARBA" id="ARBA00075676"/>
    </source>
</evidence>
<dbReference type="HAMAP" id="MF_00693">
    <property type="entry name" value="Transcrip_reg_TACO1"/>
    <property type="match status" value="1"/>
</dbReference>
<evidence type="ECO:0000259" key="10">
    <source>
        <dbReference type="Pfam" id="PF01709"/>
    </source>
</evidence>
<evidence type="ECO:0000256" key="7">
    <source>
        <dbReference type="ARBA" id="ARBA00053642"/>
    </source>
</evidence>
<reference evidence="12" key="1">
    <citation type="journal article" date="2019" name="bioRxiv">
        <title>Long live the king: chromosome-level assembly of the lion (Panthera leo) using linked-read, Hi-C, and long read data.</title>
        <authorList>
            <person name="Armstrong E.E."/>
            <person name="Taylor R.W."/>
            <person name="Miller D.E."/>
            <person name="Kaelin C."/>
            <person name="Barsh G."/>
            <person name="Hadly E.A."/>
            <person name="Petrov D."/>
        </authorList>
    </citation>
    <scope>NUCLEOTIDE SEQUENCE [LARGE SCALE GENOMIC DNA]</scope>
</reference>
<evidence type="ECO:0000256" key="2">
    <source>
        <dbReference type="ARBA" id="ARBA00008724"/>
    </source>
</evidence>
<dbReference type="GO" id="GO:0003729">
    <property type="term" value="F:mRNA binding"/>
    <property type="evidence" value="ECO:0007669"/>
    <property type="project" value="Ensembl"/>
</dbReference>
<dbReference type="GO" id="GO:0033617">
    <property type="term" value="P:mitochondrial respiratory chain complex IV assembly"/>
    <property type="evidence" value="ECO:0007669"/>
    <property type="project" value="Ensembl"/>
</dbReference>
<dbReference type="GO" id="GO:0019843">
    <property type="term" value="F:rRNA binding"/>
    <property type="evidence" value="ECO:0007669"/>
    <property type="project" value="Ensembl"/>
</dbReference>
<dbReference type="InterPro" id="IPR026564">
    <property type="entry name" value="Transcrip_reg_TACO1-like_dom3"/>
</dbReference>
<evidence type="ECO:0000313" key="13">
    <source>
        <dbReference type="Proteomes" id="UP000694399"/>
    </source>
</evidence>